<dbReference type="EC" id="1.5.3.1" evidence="1"/>
<organism evidence="1">
    <name type="scientific">hydrothermal vent metagenome</name>
    <dbReference type="NCBI Taxonomy" id="652676"/>
    <lineage>
        <taxon>unclassified sequences</taxon>
        <taxon>metagenomes</taxon>
        <taxon>ecological metagenomes</taxon>
    </lineage>
</organism>
<proteinExistence type="predicted"/>
<accession>A0A3B0S0C5</accession>
<name>A0A3B0S0C5_9ZZZZ</name>
<dbReference type="InterPro" id="IPR006279">
    <property type="entry name" value="SoxD"/>
</dbReference>
<gene>
    <name evidence="1" type="ORF">MNBD_ALPHA08-96</name>
</gene>
<dbReference type="GO" id="GO:0046653">
    <property type="term" value="P:tetrahydrofolate metabolic process"/>
    <property type="evidence" value="ECO:0007669"/>
    <property type="project" value="InterPro"/>
</dbReference>
<dbReference type="AlphaFoldDB" id="A0A3B0S0C5"/>
<dbReference type="Gene3D" id="3.30.2270.10">
    <property type="entry name" value="Folate-binding superfamily"/>
    <property type="match status" value="1"/>
</dbReference>
<dbReference type="EMBL" id="UOEC01000151">
    <property type="protein sequence ID" value="VAV98157.1"/>
    <property type="molecule type" value="Genomic_DNA"/>
</dbReference>
<evidence type="ECO:0000313" key="1">
    <source>
        <dbReference type="EMBL" id="VAV98157.1"/>
    </source>
</evidence>
<dbReference type="GO" id="GO:0008115">
    <property type="term" value="F:sarcosine oxidase activity"/>
    <property type="evidence" value="ECO:0007669"/>
    <property type="project" value="UniProtKB-EC"/>
</dbReference>
<dbReference type="InterPro" id="IPR038561">
    <property type="entry name" value="SoxD_sf"/>
</dbReference>
<dbReference type="Pfam" id="PF04267">
    <property type="entry name" value="SoxD"/>
    <property type="match status" value="1"/>
</dbReference>
<keyword evidence="1" id="KW-0560">Oxidoreductase</keyword>
<reference evidence="1" key="1">
    <citation type="submission" date="2018-06" db="EMBL/GenBank/DDBJ databases">
        <authorList>
            <person name="Zhirakovskaya E."/>
        </authorList>
    </citation>
    <scope>NUCLEOTIDE SEQUENCE</scope>
</reference>
<sequence length="114" mass="13063">MLEIKCPVCGVVGEETDFHGGGQAHIRRPASTDPANISDEEQRDYLFMRHNPKGLHFERWRCDRGCGKWFHAARDTVTNEFQGYYGIEELPPVALMKAATGSWAEYFKNKMVKK</sequence>
<protein>
    <submittedName>
        <fullName evidence="1">Sarcosine oxidase delta subunit</fullName>
        <ecNumber evidence="1">1.5.3.1</ecNumber>
    </submittedName>
</protein>